<dbReference type="RefSeq" id="WP_230302908.1">
    <property type="nucleotide sequence ID" value="NZ_CAKKMG010000056.1"/>
</dbReference>
<sequence>MLQDVKTKHSEITAFNSRGKLFALSDHKGIMAQLNGDGNTLVYLSFKAAKEWLDTCGIPFDQPQETKMYFLNNLKTGMNP</sequence>
<reference evidence="1" key="1">
    <citation type="submission" date="2021-11" db="EMBL/GenBank/DDBJ databases">
        <authorList>
            <person name="Bulgarelli D."/>
        </authorList>
    </citation>
    <scope>NUCLEOTIDE SEQUENCE</scope>
    <source>
        <strain evidence="1">Bi133</strain>
    </source>
</reference>
<dbReference type="EMBL" id="CAKKMG010000056">
    <property type="protein sequence ID" value="CAH0263675.1"/>
    <property type="molecule type" value="Genomic_DNA"/>
</dbReference>
<name>A0A9W4PIF0_9BACI</name>
<dbReference type="AlphaFoldDB" id="A0A9W4PIF0"/>
<gene>
    <name evidence="1" type="ORF">SRABI133_03461</name>
</gene>
<accession>A0A9W4PIF0</accession>
<dbReference type="Proteomes" id="UP000789326">
    <property type="component" value="Unassembled WGS sequence"/>
</dbReference>
<dbReference type="Gene3D" id="3.50.50.60">
    <property type="entry name" value="FAD/NAD(P)-binding domain"/>
    <property type="match status" value="1"/>
</dbReference>
<protein>
    <submittedName>
        <fullName evidence="1">Uncharacterized protein</fullName>
    </submittedName>
</protein>
<dbReference type="InterPro" id="IPR036188">
    <property type="entry name" value="FAD/NAD-bd_sf"/>
</dbReference>
<evidence type="ECO:0000313" key="2">
    <source>
        <dbReference type="Proteomes" id="UP000789326"/>
    </source>
</evidence>
<proteinExistence type="predicted"/>
<evidence type="ECO:0000313" key="1">
    <source>
        <dbReference type="EMBL" id="CAH0263675.1"/>
    </source>
</evidence>
<comment type="caution">
    <text evidence="1">The sequence shown here is derived from an EMBL/GenBank/DDBJ whole genome shotgun (WGS) entry which is preliminary data.</text>
</comment>
<organism evidence="1 2">
    <name type="scientific">Peribacillus simplex</name>
    <dbReference type="NCBI Taxonomy" id="1478"/>
    <lineage>
        <taxon>Bacteria</taxon>
        <taxon>Bacillati</taxon>
        <taxon>Bacillota</taxon>
        <taxon>Bacilli</taxon>
        <taxon>Bacillales</taxon>
        <taxon>Bacillaceae</taxon>
        <taxon>Peribacillus</taxon>
    </lineage>
</organism>